<dbReference type="NCBIfam" id="TIGR00654">
    <property type="entry name" value="PhzF_family"/>
    <property type="match status" value="1"/>
</dbReference>
<dbReference type="Gene3D" id="3.10.310.10">
    <property type="entry name" value="Diaminopimelate Epimerase, Chain A, domain 1"/>
    <property type="match status" value="2"/>
</dbReference>
<comment type="caution">
    <text evidence="4">The sequence shown here is derived from an EMBL/GenBank/DDBJ whole genome shotgun (WGS) entry which is preliminary data.</text>
</comment>
<dbReference type="Pfam" id="PF02567">
    <property type="entry name" value="PhzC-PhzF"/>
    <property type="match status" value="1"/>
</dbReference>
<dbReference type="SUPFAM" id="SSF54506">
    <property type="entry name" value="Diaminopimelate epimerase-like"/>
    <property type="match status" value="1"/>
</dbReference>
<keyword evidence="2" id="KW-0413">Isomerase</keyword>
<dbReference type="EMBL" id="JAHLQT010006108">
    <property type="protein sequence ID" value="KAG7175191.1"/>
    <property type="molecule type" value="Genomic_DNA"/>
</dbReference>
<reference evidence="4" key="1">
    <citation type="journal article" date="2021" name="Sci. Adv.">
        <title>The American lobster genome reveals insights on longevity, neural, and immune adaptations.</title>
        <authorList>
            <person name="Polinski J.M."/>
            <person name="Zimin A.V."/>
            <person name="Clark K.F."/>
            <person name="Kohn A.B."/>
            <person name="Sadowski N."/>
            <person name="Timp W."/>
            <person name="Ptitsyn A."/>
            <person name="Khanna P."/>
            <person name="Romanova D.Y."/>
            <person name="Williams P."/>
            <person name="Greenwood S.J."/>
            <person name="Moroz L.L."/>
            <person name="Walt D.R."/>
            <person name="Bodnar A.G."/>
        </authorList>
    </citation>
    <scope>NUCLEOTIDE SEQUENCE</scope>
    <source>
        <strain evidence="4">GMGI-L3</strain>
    </source>
</reference>
<dbReference type="GO" id="GO:0016853">
    <property type="term" value="F:isomerase activity"/>
    <property type="evidence" value="ECO:0007669"/>
    <property type="project" value="UniProtKB-KW"/>
</dbReference>
<dbReference type="PIRSF" id="PIRSF016184">
    <property type="entry name" value="PhzC_PhzF"/>
    <property type="match status" value="1"/>
</dbReference>
<dbReference type="Proteomes" id="UP000747542">
    <property type="component" value="Unassembled WGS sequence"/>
</dbReference>
<dbReference type="PANTHER" id="PTHR13774">
    <property type="entry name" value="PHENAZINE BIOSYNTHESIS PROTEIN"/>
    <property type="match status" value="1"/>
</dbReference>
<evidence type="ECO:0000313" key="4">
    <source>
        <dbReference type="EMBL" id="KAG7175191.1"/>
    </source>
</evidence>
<organism evidence="4 5">
    <name type="scientific">Homarus americanus</name>
    <name type="common">American lobster</name>
    <dbReference type="NCBI Taxonomy" id="6706"/>
    <lineage>
        <taxon>Eukaryota</taxon>
        <taxon>Metazoa</taxon>
        <taxon>Ecdysozoa</taxon>
        <taxon>Arthropoda</taxon>
        <taxon>Crustacea</taxon>
        <taxon>Multicrustacea</taxon>
        <taxon>Malacostraca</taxon>
        <taxon>Eumalacostraca</taxon>
        <taxon>Eucarida</taxon>
        <taxon>Decapoda</taxon>
        <taxon>Pleocyemata</taxon>
        <taxon>Astacidea</taxon>
        <taxon>Nephropoidea</taxon>
        <taxon>Nephropidae</taxon>
        <taxon>Homarus</taxon>
    </lineage>
</organism>
<dbReference type="AlphaFoldDB" id="A0A8J5N7J2"/>
<dbReference type="InterPro" id="IPR003719">
    <property type="entry name" value="Phenazine_PhzF-like"/>
</dbReference>
<accession>A0A8J5N7J2</accession>
<evidence type="ECO:0000256" key="2">
    <source>
        <dbReference type="ARBA" id="ARBA00023235"/>
    </source>
</evidence>
<evidence type="ECO:0000313" key="5">
    <source>
        <dbReference type="Proteomes" id="UP000747542"/>
    </source>
</evidence>
<keyword evidence="5" id="KW-1185">Reference proteome</keyword>
<gene>
    <name evidence="4" type="primary">Pbld2-L</name>
    <name evidence="4" type="ORF">Hamer_G001211</name>
</gene>
<comment type="similarity">
    <text evidence="1">Belongs to the PhzF family.</text>
</comment>
<protein>
    <submittedName>
        <fullName evidence="4">Phenazine biosynthesis-like domain-containing protein 2-like</fullName>
    </submittedName>
</protein>
<evidence type="ECO:0000256" key="1">
    <source>
        <dbReference type="ARBA" id="ARBA00008270"/>
    </source>
</evidence>
<dbReference type="PANTHER" id="PTHR13774:SF17">
    <property type="entry name" value="PHENAZINE BIOSYNTHESIS-LIKE DOMAIN-CONTAINING PROTEIN"/>
    <property type="match status" value="1"/>
</dbReference>
<proteinExistence type="inferred from homology"/>
<feature type="active site" evidence="3">
    <location>
        <position position="46"/>
    </location>
</feature>
<evidence type="ECO:0000256" key="3">
    <source>
        <dbReference type="PIRSR" id="PIRSR016184-1"/>
    </source>
</evidence>
<dbReference type="GO" id="GO:0005737">
    <property type="term" value="C:cytoplasm"/>
    <property type="evidence" value="ECO:0007669"/>
    <property type="project" value="TreeGrafter"/>
</dbReference>
<sequence length="291" mass="31939">MQLQIYTVDAFSSRPFSGNPAAVVPLTQTLDEDTLQQVATELNLSETAYVKPIVGEGEGVPWITAARYSLRWFTPVQEIPLCGHATLATAHVLFHQLGNTSSQLEFETLSGVLVTRRDGQNIIMNFPTNVAEALTPEQEQQLTPLVQAATPGLRVHQVLLSHTLKYLLIRLHDSHSREELEALKPKYREMEDVHDGSLVMGVVVSVAGGGDTTYHAFSRFFAPLYGVDEDPVTGSAHTVLGPYWAAELGRKELNFRQCSKRGGDVRVNVQDDGRVDITGPATTVIQGHINV</sequence>
<name>A0A8J5N7J2_HOMAM</name>